<feature type="non-terminal residue" evidence="1">
    <location>
        <position position="1"/>
    </location>
</feature>
<accession>T1BYW5</accession>
<organism evidence="1">
    <name type="scientific">mine drainage metagenome</name>
    <dbReference type="NCBI Taxonomy" id="410659"/>
    <lineage>
        <taxon>unclassified sequences</taxon>
        <taxon>metagenomes</taxon>
        <taxon>ecological metagenomes</taxon>
    </lineage>
</organism>
<dbReference type="AlphaFoldDB" id="T1BYW5"/>
<dbReference type="GO" id="GO:0003677">
    <property type="term" value="F:DNA binding"/>
    <property type="evidence" value="ECO:0007669"/>
    <property type="project" value="InterPro"/>
</dbReference>
<comment type="caution">
    <text evidence="1">The sequence shown here is derived from an EMBL/GenBank/DDBJ whole genome shotgun (WGS) entry which is preliminary data.</text>
</comment>
<gene>
    <name evidence="1" type="ORF">B1B_08332</name>
</gene>
<dbReference type="EMBL" id="AUZY01005418">
    <property type="protein sequence ID" value="EQD59135.1"/>
    <property type="molecule type" value="Genomic_DNA"/>
</dbReference>
<evidence type="ECO:0000313" key="1">
    <source>
        <dbReference type="EMBL" id="EQD59135.1"/>
    </source>
</evidence>
<protein>
    <submittedName>
        <fullName evidence="1">Integrase/recombinase</fullName>
    </submittedName>
</protein>
<proteinExistence type="predicted"/>
<sequence length="172" mass="18530">AQPLGLISADGSGRLAELALTIPWACPADQHPVLVYLGRLAPASRRPQGAALRRVATFLAGGLLTGPEAVLQLPWPEVRYQHVQRVRAWLADEAGLSPATGNTYLAAVRGVLTECWRLGYLSAEDRARALDIKRISGSRLPSGRALAHEELQAVMDHLALEDTLIARRDAAC</sequence>
<dbReference type="SUPFAM" id="SSF56349">
    <property type="entry name" value="DNA breaking-rejoining enzymes"/>
    <property type="match status" value="1"/>
</dbReference>
<reference evidence="1" key="2">
    <citation type="journal article" date="2014" name="ISME J.">
        <title>Microbial stratification in low pH oxic and suboxic macroscopic growths along an acid mine drainage.</title>
        <authorList>
            <person name="Mendez-Garcia C."/>
            <person name="Mesa V."/>
            <person name="Sprenger R.R."/>
            <person name="Richter M."/>
            <person name="Diez M.S."/>
            <person name="Solano J."/>
            <person name="Bargiela R."/>
            <person name="Golyshina O.V."/>
            <person name="Manteca A."/>
            <person name="Ramos J.L."/>
            <person name="Gallego J.R."/>
            <person name="Llorente I."/>
            <person name="Martins Dos Santos V.A."/>
            <person name="Jensen O.N."/>
            <person name="Pelaez A.I."/>
            <person name="Sanchez J."/>
            <person name="Ferrer M."/>
        </authorList>
    </citation>
    <scope>NUCLEOTIDE SEQUENCE</scope>
</reference>
<name>T1BYW5_9ZZZZ</name>
<reference evidence="1" key="1">
    <citation type="submission" date="2013-08" db="EMBL/GenBank/DDBJ databases">
        <authorList>
            <person name="Mendez C."/>
            <person name="Richter M."/>
            <person name="Ferrer M."/>
            <person name="Sanchez J."/>
        </authorList>
    </citation>
    <scope>NUCLEOTIDE SEQUENCE</scope>
</reference>
<feature type="non-terminal residue" evidence="1">
    <location>
        <position position="172"/>
    </location>
</feature>
<dbReference type="InterPro" id="IPR011010">
    <property type="entry name" value="DNA_brk_join_enz"/>
</dbReference>